<dbReference type="AlphaFoldDB" id="L1IUL7"/>
<feature type="compositionally biased region" description="Basic and acidic residues" evidence="1">
    <location>
        <begin position="1045"/>
        <end position="1056"/>
    </location>
</feature>
<reference evidence="4" key="2">
    <citation type="submission" date="2012-11" db="EMBL/GenBank/DDBJ databases">
        <authorList>
            <person name="Kuo A."/>
            <person name="Curtis B.A."/>
            <person name="Tanifuji G."/>
            <person name="Burki F."/>
            <person name="Gruber A."/>
            <person name="Irimia M."/>
            <person name="Maruyama S."/>
            <person name="Arias M.C."/>
            <person name="Ball S.G."/>
            <person name="Gile G.H."/>
            <person name="Hirakawa Y."/>
            <person name="Hopkins J.F."/>
            <person name="Rensing S.A."/>
            <person name="Schmutz J."/>
            <person name="Symeonidi A."/>
            <person name="Elias M."/>
            <person name="Eveleigh R.J."/>
            <person name="Herman E.K."/>
            <person name="Klute M.J."/>
            <person name="Nakayama T."/>
            <person name="Obornik M."/>
            <person name="Reyes-Prieto A."/>
            <person name="Armbrust E.V."/>
            <person name="Aves S.J."/>
            <person name="Beiko R.G."/>
            <person name="Coutinho P."/>
            <person name="Dacks J.B."/>
            <person name="Durnford D.G."/>
            <person name="Fast N.M."/>
            <person name="Green B.R."/>
            <person name="Grisdale C."/>
            <person name="Hempe F."/>
            <person name="Henrissat B."/>
            <person name="Hoppner M.P."/>
            <person name="Ishida K.-I."/>
            <person name="Kim E."/>
            <person name="Koreny L."/>
            <person name="Kroth P.G."/>
            <person name="Liu Y."/>
            <person name="Malik S.-B."/>
            <person name="Maier U.G."/>
            <person name="McRose D."/>
            <person name="Mock T."/>
            <person name="Neilson J.A."/>
            <person name="Onodera N.T."/>
            <person name="Poole A.M."/>
            <person name="Pritham E.J."/>
            <person name="Richards T.A."/>
            <person name="Rocap G."/>
            <person name="Roy S.W."/>
            <person name="Sarai C."/>
            <person name="Schaack S."/>
            <person name="Shirato S."/>
            <person name="Slamovits C.H."/>
            <person name="Spencer D.F."/>
            <person name="Suzuki S."/>
            <person name="Worden A.Z."/>
            <person name="Zauner S."/>
            <person name="Barry K."/>
            <person name="Bell C."/>
            <person name="Bharti A.K."/>
            <person name="Crow J.A."/>
            <person name="Grimwood J."/>
            <person name="Kramer R."/>
            <person name="Lindquist E."/>
            <person name="Lucas S."/>
            <person name="Salamov A."/>
            <person name="McFadden G.I."/>
            <person name="Lane C.E."/>
            <person name="Keeling P.J."/>
            <person name="Gray M.W."/>
            <person name="Grigoriev I.V."/>
            <person name="Archibald J.M."/>
        </authorList>
    </citation>
    <scope>NUCLEOTIDE SEQUENCE</scope>
    <source>
        <strain evidence="4">CCMP2712</strain>
    </source>
</reference>
<sequence>MPRICRRRDADRLFCQQRLTVPFSQPNLRRIGLLSQPSCLRIQGGADNPSNSELQAAKAKLEQARASGDEKLISAWEVEVAKAKLEQARATRDKELISAGEVEVAKAKLEQARATRDKELISAGEVEVAKAKLAEEVEVAKAKLEQARATRDKELISAGEVEVAKAKLEQARASGDKELISAGEVEVAKAKLAEEVEVAKAKLEQARATRDKELISAWELEVAKAKLEQARASGDEKLISAGEVEVAKAKLEQARASGDEKLISAGEVEVAKAKLEQARATRDEELISAWEVEVAKAKLAEEVEVAKAKLEQARASGDEELIFQAQKDLDHHNSELASYRASLAFPTDNQVLSALVSKLRLSRLSLEDAANGLKEYLKNVLEPRNSNFSYLNPIDRVVAAASNDNVVTVSCMIEACSGSGKSLCAADYFSRHPTTSLYFVFEYVHEQEIYSRVQDLTCIMNAAIDLDLQQYFRSINVFKIVSGESTEISSIKLEDYSWNVLGTLGYLFGKTTTPAKVTVQQARTWMSQQKLWVMVDEAIPREKKKSSFGVVGALDRLDFLKRILRNAGFHCIMLGTNTLVMNFNEATRQTLDSRGKNKQTIICVTHRALPPMMLRSAKQRILLKRLFGEGKISLLLDNVNPWLCNVFLEGLNVDISVEDPATLFRNLAYHVLQRLRSDKKNLNDASLYSMFQIASHEAMSQTQILQGFGLLNAWPGGEVPARGSPQSIVEMSQTNDGKLLLHGLDIHHLTSKFASSLLDPITVAVSAGGGKPFKERSCLAVLTRIHEEAARPSNDPTAVDAMQRDGNLLESFGGVVVMLTSWSHPDDILSTLSFHCGREVKSKVMNVLERVQNQEAAEGFRQVLTSCFSNLVPLRIGEEHVNESTAYGCYMRCKNSQRRDGIFYSPVGQDGSRKSGGAEFKNRRQAVSASQLKKIVKKLSRHGHDLLFFMAPKLRKFESERILPRGGKESWLLLHWRKNDDVPWHTFHRVVQGAQRYRVLILMELGLSTNPFGLRTMHQDALKDEVRLSKRRRASKGSDSPSLRTECKSDKSERARVNSRQGEASTRTRDGCDLLALHGEEESHSEAKQVPESADAIDQG</sequence>
<reference evidence="3" key="3">
    <citation type="submission" date="2016-03" db="UniProtKB">
        <authorList>
            <consortium name="EnsemblProtists"/>
        </authorList>
    </citation>
    <scope>IDENTIFICATION</scope>
</reference>
<dbReference type="PaxDb" id="55529-EKX39540"/>
<name>L1IUL7_GUITC</name>
<evidence type="ECO:0000313" key="3">
    <source>
        <dbReference type="EnsemblProtists" id="EKX39540"/>
    </source>
</evidence>
<protein>
    <submittedName>
        <fullName evidence="2 3">Uncharacterized protein</fullName>
    </submittedName>
</protein>
<dbReference type="EnsemblProtists" id="EKX39540">
    <property type="protein sequence ID" value="EKX39540"/>
    <property type="gene ID" value="GUITHDRAFT_114270"/>
</dbReference>
<evidence type="ECO:0000256" key="1">
    <source>
        <dbReference type="SAM" id="MobiDB-lite"/>
    </source>
</evidence>
<keyword evidence="4" id="KW-1185">Reference proteome</keyword>
<reference evidence="2 4" key="1">
    <citation type="journal article" date="2012" name="Nature">
        <title>Algal genomes reveal evolutionary mosaicism and the fate of nucleomorphs.</title>
        <authorList>
            <consortium name="DOE Joint Genome Institute"/>
            <person name="Curtis B.A."/>
            <person name="Tanifuji G."/>
            <person name="Burki F."/>
            <person name="Gruber A."/>
            <person name="Irimia M."/>
            <person name="Maruyama S."/>
            <person name="Arias M.C."/>
            <person name="Ball S.G."/>
            <person name="Gile G.H."/>
            <person name="Hirakawa Y."/>
            <person name="Hopkins J.F."/>
            <person name="Kuo A."/>
            <person name="Rensing S.A."/>
            <person name="Schmutz J."/>
            <person name="Symeonidi A."/>
            <person name="Elias M."/>
            <person name="Eveleigh R.J."/>
            <person name="Herman E.K."/>
            <person name="Klute M.J."/>
            <person name="Nakayama T."/>
            <person name="Obornik M."/>
            <person name="Reyes-Prieto A."/>
            <person name="Armbrust E.V."/>
            <person name="Aves S.J."/>
            <person name="Beiko R.G."/>
            <person name="Coutinho P."/>
            <person name="Dacks J.B."/>
            <person name="Durnford D.G."/>
            <person name="Fast N.M."/>
            <person name="Green B.R."/>
            <person name="Grisdale C.J."/>
            <person name="Hempel F."/>
            <person name="Henrissat B."/>
            <person name="Hoppner M.P."/>
            <person name="Ishida K."/>
            <person name="Kim E."/>
            <person name="Koreny L."/>
            <person name="Kroth P.G."/>
            <person name="Liu Y."/>
            <person name="Malik S.B."/>
            <person name="Maier U.G."/>
            <person name="McRose D."/>
            <person name="Mock T."/>
            <person name="Neilson J.A."/>
            <person name="Onodera N.T."/>
            <person name="Poole A.M."/>
            <person name="Pritham E.J."/>
            <person name="Richards T.A."/>
            <person name="Rocap G."/>
            <person name="Roy S.W."/>
            <person name="Sarai C."/>
            <person name="Schaack S."/>
            <person name="Shirato S."/>
            <person name="Slamovits C.H."/>
            <person name="Spencer D.F."/>
            <person name="Suzuki S."/>
            <person name="Worden A.Z."/>
            <person name="Zauner S."/>
            <person name="Barry K."/>
            <person name="Bell C."/>
            <person name="Bharti A.K."/>
            <person name="Crow J.A."/>
            <person name="Grimwood J."/>
            <person name="Kramer R."/>
            <person name="Lindquist E."/>
            <person name="Lucas S."/>
            <person name="Salamov A."/>
            <person name="McFadden G.I."/>
            <person name="Lane C.E."/>
            <person name="Keeling P.J."/>
            <person name="Gray M.W."/>
            <person name="Grigoriev I.V."/>
            <person name="Archibald J.M."/>
        </authorList>
    </citation>
    <scope>NUCLEOTIDE SEQUENCE</scope>
    <source>
        <strain evidence="2 4">CCMP2712</strain>
    </source>
</reference>
<accession>L1IUL7</accession>
<proteinExistence type="predicted"/>
<dbReference type="HOGENOM" id="CLU_009671_0_0_1"/>
<evidence type="ECO:0000313" key="4">
    <source>
        <dbReference type="Proteomes" id="UP000011087"/>
    </source>
</evidence>
<feature type="region of interest" description="Disordered" evidence="1">
    <location>
        <begin position="1030"/>
        <end position="1100"/>
    </location>
</feature>
<dbReference type="EMBL" id="JH993038">
    <property type="protein sequence ID" value="EKX39540.1"/>
    <property type="molecule type" value="Genomic_DNA"/>
</dbReference>
<dbReference type="GeneID" id="17296352"/>
<gene>
    <name evidence="2" type="ORF">GUITHDRAFT_114270</name>
</gene>
<evidence type="ECO:0000313" key="2">
    <source>
        <dbReference type="EMBL" id="EKX39540.1"/>
    </source>
</evidence>
<dbReference type="RefSeq" id="XP_005826520.1">
    <property type="nucleotide sequence ID" value="XM_005826463.1"/>
</dbReference>
<dbReference type="Proteomes" id="UP000011087">
    <property type="component" value="Unassembled WGS sequence"/>
</dbReference>
<dbReference type="KEGG" id="gtt:GUITHDRAFT_114270"/>
<organism evidence="2">
    <name type="scientific">Guillardia theta (strain CCMP2712)</name>
    <name type="common">Cryptophyte</name>
    <dbReference type="NCBI Taxonomy" id="905079"/>
    <lineage>
        <taxon>Eukaryota</taxon>
        <taxon>Cryptophyceae</taxon>
        <taxon>Pyrenomonadales</taxon>
        <taxon>Geminigeraceae</taxon>
        <taxon>Guillardia</taxon>
    </lineage>
</organism>
<feature type="compositionally biased region" description="Basic and acidic residues" evidence="1">
    <location>
        <begin position="1066"/>
        <end position="1089"/>
    </location>
</feature>